<dbReference type="Pfam" id="PF25078">
    <property type="entry name" value="DUF7801"/>
    <property type="match status" value="1"/>
</dbReference>
<evidence type="ECO:0000313" key="8">
    <source>
        <dbReference type="Proteomes" id="UP000075230"/>
    </source>
</evidence>
<evidence type="ECO:0000259" key="6">
    <source>
        <dbReference type="Pfam" id="PF25078"/>
    </source>
</evidence>
<dbReference type="PANTHER" id="PTHR31896:SF64">
    <property type="entry name" value="TRICHOTHECENE 3-O-ACETYLTRANSFERASE"/>
    <property type="match status" value="1"/>
</dbReference>
<feature type="coiled-coil region" evidence="3">
    <location>
        <begin position="727"/>
        <end position="754"/>
    </location>
</feature>
<dbReference type="Gene3D" id="3.30.559.10">
    <property type="entry name" value="Chloramphenicol acetyltransferase-like domain"/>
    <property type="match status" value="2"/>
</dbReference>
<gene>
    <name evidence="7" type="ORF">RIB2604_00803700</name>
</gene>
<dbReference type="GO" id="GO:0016746">
    <property type="term" value="F:acyltransferase activity"/>
    <property type="evidence" value="ECO:0007669"/>
    <property type="project" value="UniProtKB-KW"/>
</dbReference>
<dbReference type="PANTHER" id="PTHR31896">
    <property type="entry name" value="FAMILY REGULATORY PROTEIN, PUTATIVE (AFU_ORTHOLOGUE AFUA_3G14730)-RELATED"/>
    <property type="match status" value="1"/>
</dbReference>
<evidence type="ECO:0000313" key="7">
    <source>
        <dbReference type="EMBL" id="GAT20890.1"/>
    </source>
</evidence>
<dbReference type="InterPro" id="IPR029191">
    <property type="entry name" value="Uds1"/>
</dbReference>
<dbReference type="InterPro" id="IPR023213">
    <property type="entry name" value="CAT-like_dom_sf"/>
</dbReference>
<feature type="region of interest" description="Disordered" evidence="4">
    <location>
        <begin position="695"/>
        <end position="726"/>
    </location>
</feature>
<keyword evidence="1" id="KW-0808">Transferase</keyword>
<evidence type="ECO:0000256" key="1">
    <source>
        <dbReference type="ARBA" id="ARBA00022679"/>
    </source>
</evidence>
<dbReference type="Proteomes" id="UP000075230">
    <property type="component" value="Unassembled WGS sequence"/>
</dbReference>
<reference evidence="7 8" key="1">
    <citation type="journal article" date="2016" name="DNA Res.">
        <title>Genome sequence of Aspergillus luchuensis NBRC 4314.</title>
        <authorList>
            <person name="Yamada O."/>
            <person name="Machida M."/>
            <person name="Hosoyama A."/>
            <person name="Goto M."/>
            <person name="Takahashi T."/>
            <person name="Futagami T."/>
            <person name="Yamagata Y."/>
            <person name="Takeuchi M."/>
            <person name="Kobayashi T."/>
            <person name="Koike H."/>
            <person name="Abe K."/>
            <person name="Asai K."/>
            <person name="Arita M."/>
            <person name="Fujita N."/>
            <person name="Fukuda K."/>
            <person name="Higa K."/>
            <person name="Horikawa H."/>
            <person name="Ishikawa T."/>
            <person name="Jinno K."/>
            <person name="Kato Y."/>
            <person name="Kirimura K."/>
            <person name="Mizutani O."/>
            <person name="Nakasone K."/>
            <person name="Sano M."/>
            <person name="Shiraishi Y."/>
            <person name="Tsukahara M."/>
            <person name="Gomi K."/>
        </authorList>
    </citation>
    <scope>NUCLEOTIDE SEQUENCE [LARGE SCALE GENOMIC DNA]</scope>
    <source>
        <strain evidence="7 8">RIB 2604</strain>
    </source>
</reference>
<keyword evidence="3" id="KW-0175">Coiled coil</keyword>
<feature type="domain" description="DUF7801" evidence="6">
    <location>
        <begin position="1303"/>
        <end position="1452"/>
    </location>
</feature>
<reference evidence="8" key="2">
    <citation type="submission" date="2016-02" db="EMBL/GenBank/DDBJ databases">
        <title>Genome sequencing of Aspergillus luchuensis NBRC 4314.</title>
        <authorList>
            <person name="Yamada O."/>
        </authorList>
    </citation>
    <scope>NUCLEOTIDE SEQUENCE [LARGE SCALE GENOMIC DNA]</scope>
    <source>
        <strain evidence="8">RIB 2604</strain>
    </source>
</reference>
<evidence type="ECO:0000256" key="4">
    <source>
        <dbReference type="SAM" id="MobiDB-lite"/>
    </source>
</evidence>
<protein>
    <submittedName>
        <fullName evidence="7">Involucrin repeat protein</fullName>
    </submittedName>
</protein>
<feature type="domain" description="Up-regulated during septation protein 1" evidence="5">
    <location>
        <begin position="629"/>
        <end position="766"/>
    </location>
</feature>
<evidence type="ECO:0000256" key="3">
    <source>
        <dbReference type="SAM" id="Coils"/>
    </source>
</evidence>
<dbReference type="EMBL" id="BCWF01000008">
    <property type="protein sequence ID" value="GAT20890.1"/>
    <property type="molecule type" value="Genomic_DNA"/>
</dbReference>
<feature type="coiled-coil region" evidence="3">
    <location>
        <begin position="1486"/>
        <end position="1513"/>
    </location>
</feature>
<dbReference type="VEuPathDB" id="FungiDB:ASPFODRAFT_36861"/>
<proteinExistence type="predicted"/>
<comment type="caution">
    <text evidence="7">The sequence shown here is derived from an EMBL/GenBank/DDBJ whole genome shotgun (WGS) entry which is preliminary data.</text>
</comment>
<accession>A0A146F415</accession>
<dbReference type="Pfam" id="PF15456">
    <property type="entry name" value="Uds1"/>
    <property type="match status" value="1"/>
</dbReference>
<dbReference type="InterPro" id="IPR051283">
    <property type="entry name" value="Sec_Metabolite_Acyltrans"/>
</dbReference>
<feature type="compositionally biased region" description="Basic and acidic residues" evidence="4">
    <location>
        <begin position="696"/>
        <end position="710"/>
    </location>
</feature>
<evidence type="ECO:0000259" key="5">
    <source>
        <dbReference type="Pfam" id="PF15456"/>
    </source>
</evidence>
<evidence type="ECO:0000256" key="2">
    <source>
        <dbReference type="ARBA" id="ARBA00023315"/>
    </source>
</evidence>
<feature type="region of interest" description="Disordered" evidence="4">
    <location>
        <begin position="600"/>
        <end position="622"/>
    </location>
</feature>
<dbReference type="Gene3D" id="1.10.287.1490">
    <property type="match status" value="1"/>
</dbReference>
<name>A0A146F415_ASPKA</name>
<keyword evidence="2" id="KW-0012">Acyltransferase</keyword>
<feature type="coiled-coil region" evidence="3">
    <location>
        <begin position="963"/>
        <end position="1338"/>
    </location>
</feature>
<sequence>MTFPDSSSQLLSPVDHTVPKVYFTFYVSFLLKDPQAGIESIQKGLTTLINRVPFLAKDVAPSHVENHDNVHCIQPPSAKSQSIPMLRIRHHLNESVRSMLATASCTGVEDLQYSERYAPLPTVMDPQESQPILRFVANVMVDGVILSLSFNHMAADGTGIGNILELLAECCRNERKHLGPQRFDLKLRRQLLSPSCVAGKQPLKTFWETYTPEEPFHCLEKDTWSTATASMASELNTFRFRFPTRKIKILKDICTSVLLSHPEEDNMLSKELRHFVSSNDVLTALLSICLQQTRTAAAALHDDHDYTVAFVANLRSRMRPPWPEHYIGVLLTMVLVSQSELINFVDETKVDLVARELGFDKDELVQVTNLAMNMRKKLQGIDDGYVRGLLAHMQKQCDWSQMNIKGGDFSYSSIRHLKVHDLDWGPSLGKTTGFRLYFGLLEGFCLLLPADQTGDWDMQISLRSSHQRALMENRLFRWATGLYLDEFTYVAVKIPLIVGLLRAVTPGLPMWPGVHFSKNDTANDWGTRSLAEVPFHAPNITSFSVFHAEIAIMSTFDVHSPRSSYGEPTQYNTASYYGEPSQPPPTTVLMNGYHNALNSQPVEKSPYNYPKPTNPQKSTLRNAHDPVAMYLLTETAMTDSTHYEILSLEEVEGLKKEHKFLSSRLNAAKGNLALEMKLRDAAMSLSKLYTTKSSRASREYDVDSSPDSRRSFLGPDGSSPDKTEEELAQSTRKCEELAKEVWNLEQRVQQINNRLLEHTAGILQMTHKGLKKNLQGNIADTPETLASPNMHGSMHDFDERSLYKPIEEMGEAYGSEARNGRGLGSAGLEAIQDTERRLEYLSGRLRNMILQSNPDSGLAPIPQPSPGQDPNYPTATCEAHLAYIEEGLDMLGSSASGGLSQTRGVDYDHEQLEEINARLYSVVQQSGIPHAQTLPPPPDSSQSDAAEHLAYLSAGISGLEGRIDKLLEQKSILTTQIQQQRELNSKSDAERDAHIAELVEQLAHVRKDLELSESEGQQSRAELEQALEQLKVLQQELEGHKEEHKMENVSGAMASEKEARAHAEEEVERLQSIIQDLERQKESHAEAHDARARAEDELSRLEAHVDELRSQHTTRTEELTAAHSQAQAEITRLQGVLDQTQGEIDAKIAAAEAVRLEHLQSQADTHAEELASARAQADGEIAQLKETISQLQSEVASKAEAAQAHEHTTQQILQLEETMQQIRNESDAQIKEATEARTQAETEVARLETVLGQLRAEVEPQLKEAVEARTQAEGEVSRLETLLYQLRADVEVLESQFKQATEARTTAEANATRLQAELTEMEGEVVRTQTELTMAKAELDGAYGSRAQRAADITANPAIQREFDALNTRNLELAEELAALKAGKPGSSDLQNRVDALQKELRETVDDYEAMTKASIEFEKERERFESVIDALRDRCEQLETQLNEERISWMGSGRDGHYESTSTMVLKNEFKKMMRDTRIENMKILKSEQEERRRLEAMIRNLKKEQAILNGKPGISPSIPTQ</sequence>
<dbReference type="Pfam" id="PF02458">
    <property type="entry name" value="Transferase"/>
    <property type="match status" value="1"/>
</dbReference>
<feature type="coiled-coil region" evidence="3">
    <location>
        <begin position="1387"/>
        <end position="1449"/>
    </location>
</feature>
<dbReference type="InterPro" id="IPR056703">
    <property type="entry name" value="DUF7801"/>
</dbReference>
<organism evidence="7 8">
    <name type="scientific">Aspergillus kawachii</name>
    <name type="common">White koji mold</name>
    <name type="synonym">Aspergillus awamori var. kawachi</name>
    <dbReference type="NCBI Taxonomy" id="1069201"/>
    <lineage>
        <taxon>Eukaryota</taxon>
        <taxon>Fungi</taxon>
        <taxon>Dikarya</taxon>
        <taxon>Ascomycota</taxon>
        <taxon>Pezizomycotina</taxon>
        <taxon>Eurotiomycetes</taxon>
        <taxon>Eurotiomycetidae</taxon>
        <taxon>Eurotiales</taxon>
        <taxon>Aspergillaceae</taxon>
        <taxon>Aspergillus</taxon>
        <taxon>Aspergillus subgen. Circumdati</taxon>
    </lineage>
</organism>
<dbReference type="VEuPathDB" id="FungiDB:ASPFODRAFT_211165"/>